<organism evidence="14 15">
    <name type="scientific">Phocaeicola vulgatus str. 3975 RP4</name>
    <dbReference type="NCBI Taxonomy" id="1339352"/>
    <lineage>
        <taxon>Bacteria</taxon>
        <taxon>Pseudomonadati</taxon>
        <taxon>Bacteroidota</taxon>
        <taxon>Bacteroidia</taxon>
        <taxon>Bacteroidales</taxon>
        <taxon>Bacteroidaceae</taxon>
        <taxon>Phocaeicola</taxon>
    </lineage>
</organism>
<feature type="binding site" evidence="12">
    <location>
        <position position="739"/>
    </location>
    <ligand>
        <name>Mg(2+)</name>
        <dbReference type="ChEBI" id="CHEBI:18420"/>
        <label>1</label>
    </ligand>
</feature>
<comment type="cofactor">
    <cofactor evidence="1 12">
        <name>Mg(2+)</name>
        <dbReference type="ChEBI" id="CHEBI:18420"/>
    </cofactor>
</comment>
<keyword evidence="4 12" id="KW-0255">Endonuclease</keyword>
<dbReference type="RefSeq" id="WP_032952495.1">
    <property type="nucleotide sequence ID" value="NZ_JNHM01000012.1"/>
</dbReference>
<evidence type="ECO:0000256" key="11">
    <source>
        <dbReference type="ARBA" id="ARBA00046380"/>
    </source>
</evidence>
<dbReference type="GO" id="GO:0016787">
    <property type="term" value="F:hydrolase activity"/>
    <property type="evidence" value="ECO:0007669"/>
    <property type="project" value="UniProtKB-KW"/>
</dbReference>
<comment type="function">
    <text evidence="12">CRISPR (clustered regularly interspaced short palindromic repeat) is an adaptive immune system that provides protection against mobile genetic elements (viruses, transposable elements and conjugative plasmids). CRISPR clusters contain spacers, sequences complementary to antecedent mobile elements, and target invading nucleic acids. CRISPR clusters are transcribed and processed into CRISPR RNA (crRNA). In type II CRISPR systems correct processing of pre-crRNA requires a trans-encoded small RNA (tracrRNA), endogenous ribonuclease 3 (rnc) and this protein. The tracrRNA serves as a guide for ribonuclease 3-aided processing of pre-crRNA. Subsequently Cas9/crRNA/tracrRNA endonucleolytically cleaves linear or circular dsDNA target complementary to the spacer; Cas9 is inactive in the absence of the 2 guide RNAs (gRNA). Cas9 recognizes the protospacer adjacent motif (PAM) in the CRISPR repeat sequences to help distinguish self versus nonself, as targets within the bacterial CRISPR locus do not have PAMs. PAM recognition is also required for catalytic activity.</text>
</comment>
<dbReference type="GO" id="GO:0051607">
    <property type="term" value="P:defense response to virus"/>
    <property type="evidence" value="ECO:0007669"/>
    <property type="project" value="UniProtKB-UniRule"/>
</dbReference>
<comment type="subunit">
    <text evidence="11 12">Monomer. Binds crRNA and tracrRNA.</text>
</comment>
<feature type="binding site" evidence="12">
    <location>
        <position position="735"/>
    </location>
    <ligand>
        <name>Mg(2+)</name>
        <dbReference type="ChEBI" id="CHEBI:18420"/>
        <label>1</label>
    </ligand>
</feature>
<comment type="similarity">
    <text evidence="12">Belongs to the CRISPR-associated Cas9 family.</text>
</comment>
<keyword evidence="6 12" id="KW-0460">Magnesium</keyword>
<dbReference type="PATRIC" id="fig|1339352.3.peg.833"/>
<protein>
    <recommendedName>
        <fullName evidence="12">CRISPR-associated endonuclease Cas9</fullName>
        <ecNumber evidence="12">3.1.-.-</ecNumber>
    </recommendedName>
</protein>
<dbReference type="InterPro" id="IPR036397">
    <property type="entry name" value="RNaseH_sf"/>
</dbReference>
<dbReference type="Pfam" id="PF13395">
    <property type="entry name" value="HNH_4"/>
    <property type="match status" value="1"/>
</dbReference>
<evidence type="ECO:0000256" key="7">
    <source>
        <dbReference type="ARBA" id="ARBA00022884"/>
    </source>
</evidence>
<feature type="binding site" evidence="12">
    <location>
        <position position="8"/>
    </location>
    <ligand>
        <name>Mg(2+)</name>
        <dbReference type="ChEBI" id="CHEBI:18420"/>
        <label>1</label>
    </ligand>
</feature>
<dbReference type="GO" id="GO:0043571">
    <property type="term" value="P:maintenance of CRISPR repeat elements"/>
    <property type="evidence" value="ECO:0007669"/>
    <property type="project" value="UniProtKB-UniRule"/>
</dbReference>
<evidence type="ECO:0000256" key="10">
    <source>
        <dbReference type="ARBA" id="ARBA00023211"/>
    </source>
</evidence>
<comment type="caution">
    <text evidence="14">The sequence shown here is derived from an EMBL/GenBank/DDBJ whole genome shotgun (WGS) entry which is preliminary data.</text>
</comment>
<evidence type="ECO:0000256" key="9">
    <source>
        <dbReference type="ARBA" id="ARBA00023125"/>
    </source>
</evidence>
<dbReference type="InterPro" id="IPR028629">
    <property type="entry name" value="Cas9"/>
</dbReference>
<evidence type="ECO:0000256" key="3">
    <source>
        <dbReference type="ARBA" id="ARBA00022723"/>
    </source>
</evidence>
<dbReference type="GO" id="GO:0003677">
    <property type="term" value="F:DNA binding"/>
    <property type="evidence" value="ECO:0007669"/>
    <property type="project" value="UniProtKB-UniRule"/>
</dbReference>
<dbReference type="GO" id="GO:0004519">
    <property type="term" value="F:endonuclease activity"/>
    <property type="evidence" value="ECO:0007669"/>
    <property type="project" value="UniProtKB-UniRule"/>
</dbReference>
<evidence type="ECO:0000256" key="4">
    <source>
        <dbReference type="ARBA" id="ARBA00022759"/>
    </source>
</evidence>
<keyword evidence="2 12" id="KW-0540">Nuclease</keyword>
<keyword evidence="5 12" id="KW-0378">Hydrolase</keyword>
<dbReference type="HAMAP" id="MF_01480">
    <property type="entry name" value="Cas9"/>
    <property type="match status" value="1"/>
</dbReference>
<dbReference type="Gene3D" id="3.30.420.10">
    <property type="entry name" value="Ribonuclease H-like superfamily/Ribonuclease H"/>
    <property type="match status" value="3"/>
</dbReference>
<keyword evidence="10" id="KW-0464">Manganese</keyword>
<dbReference type="Proteomes" id="UP000027661">
    <property type="component" value="Unassembled WGS sequence"/>
</dbReference>
<accession>A0A069SLB0</accession>
<name>A0A069SLB0_PHOVU</name>
<gene>
    <name evidence="12" type="primary">cas9</name>
    <name evidence="14" type="ORF">M099_0864</name>
</gene>
<evidence type="ECO:0000313" key="15">
    <source>
        <dbReference type="Proteomes" id="UP000027661"/>
    </source>
</evidence>
<comment type="domain">
    <text evidence="12">Has 2 endonuclease domains. The discontinuous RuvC-like domain cleaves the target DNA noncomplementary to crRNA while the HNH nuclease domain cleaves the target DNA complementary to crRNA.</text>
</comment>
<dbReference type="PROSITE" id="PS51749">
    <property type="entry name" value="HNH_CAS9"/>
    <property type="match status" value="1"/>
</dbReference>
<evidence type="ECO:0000256" key="12">
    <source>
        <dbReference type="HAMAP-Rule" id="MF_01480"/>
    </source>
</evidence>
<feature type="active site" description="Proton acceptor for HNH nuclease domain" evidence="12">
    <location>
        <position position="865"/>
    </location>
</feature>
<keyword evidence="3 12" id="KW-0479">Metal-binding</keyword>
<feature type="binding site" evidence="12">
    <location>
        <position position="739"/>
    </location>
    <ligand>
        <name>Mg(2+)</name>
        <dbReference type="ChEBI" id="CHEBI:18420"/>
        <label>2</label>
    </ligand>
</feature>
<dbReference type="NCBIfam" id="TIGR01865">
    <property type="entry name" value="cas_Csn1"/>
    <property type="match status" value="1"/>
</dbReference>
<evidence type="ECO:0000256" key="2">
    <source>
        <dbReference type="ARBA" id="ARBA00022722"/>
    </source>
</evidence>
<keyword evidence="7 12" id="KW-0694">RNA-binding</keyword>
<evidence type="ECO:0000256" key="8">
    <source>
        <dbReference type="ARBA" id="ARBA00023118"/>
    </source>
</evidence>
<dbReference type="InterPro" id="IPR003615">
    <property type="entry name" value="HNH_nuc"/>
</dbReference>
<dbReference type="EMBL" id="JNHM01000012">
    <property type="protein sequence ID" value="KDS55567.1"/>
    <property type="molecule type" value="Genomic_DNA"/>
</dbReference>
<dbReference type="InterPro" id="IPR041383">
    <property type="entry name" value="RuvC_III"/>
</dbReference>
<feature type="binding site" evidence="12">
    <location>
        <position position="8"/>
    </location>
    <ligand>
        <name>Mg(2+)</name>
        <dbReference type="ChEBI" id="CHEBI:18420"/>
        <label>2</label>
    </ligand>
</feature>
<evidence type="ECO:0000256" key="6">
    <source>
        <dbReference type="ARBA" id="ARBA00022842"/>
    </source>
</evidence>
<evidence type="ECO:0000259" key="13">
    <source>
        <dbReference type="PROSITE" id="PS51749"/>
    </source>
</evidence>
<proteinExistence type="inferred from homology"/>
<keyword evidence="9 12" id="KW-0238">DNA-binding</keyword>
<reference evidence="14 15" key="1">
    <citation type="submission" date="2014-04" db="EMBL/GenBank/DDBJ databases">
        <authorList>
            <person name="Sears C."/>
            <person name="Carroll K."/>
            <person name="Sack B.R."/>
            <person name="Qadri F."/>
            <person name="Myers L.L."/>
            <person name="Chung G.-T."/>
            <person name="Escheverria P."/>
            <person name="Fraser C.M."/>
            <person name="Sadzewicz L."/>
            <person name="Shefchek K.A."/>
            <person name="Tallon L."/>
            <person name="Das S.P."/>
            <person name="Daugherty S."/>
            <person name="Mongodin E.F."/>
        </authorList>
    </citation>
    <scope>NUCLEOTIDE SEQUENCE [LARGE SCALE GENOMIC DNA]</scope>
    <source>
        <strain evidence="14 15">3975 RP4</strain>
    </source>
</reference>
<dbReference type="GO" id="GO:0046872">
    <property type="term" value="F:metal ion binding"/>
    <property type="evidence" value="ECO:0007669"/>
    <property type="project" value="UniProtKB-UniRule"/>
</dbReference>
<dbReference type="InterPro" id="IPR033114">
    <property type="entry name" value="HNH_CAS9"/>
</dbReference>
<dbReference type="Pfam" id="PF18541">
    <property type="entry name" value="RuvC_III"/>
    <property type="match status" value="1"/>
</dbReference>
<feature type="active site" description="For RuvC-like nuclease domain" evidence="12">
    <location>
        <position position="8"/>
    </location>
</feature>
<keyword evidence="8 12" id="KW-0051">Antiviral defense</keyword>
<feature type="domain" description="HNH Cas9-type" evidence="13">
    <location>
        <begin position="788"/>
        <end position="956"/>
    </location>
</feature>
<feature type="binding site" evidence="12">
    <location>
        <position position="1059"/>
    </location>
    <ligand>
        <name>Mg(2+)</name>
        <dbReference type="ChEBI" id="CHEBI:18420"/>
        <label>2</label>
    </ligand>
</feature>
<sequence>MKNIVGLDLGTNSIGWAVVNGSVNDDGSEQLVKIQASGSRIIPMDAAMIGDFNKGNSISQTAERTRLRGVRRLSERYLLRRERLHRILDILGFLPFHFAQDLDRHGKIVKGKEPKLAWRKNEAGQFEFIFQDSFKEMLEDFKLNHPNLITDDKKVPYDWTIYYLRKKGLTSKISKEELAWILLNFNQKRGYYQLRGEEEKKNDNVMIINSKVIDVVKAEKDKKYEKYWYNVLLENGLLYRAAFYNDISFWKGHTKEFVLKTIKLKSGGTKQELSFLPSFDEIEKMEKKQKDKMYFKIKLKTEADIDQAHKTVGTYIYDTLLGNPSQKIRGRLVRTIERKYYKEELKLILDKQKEFHPELQDRALYAACIEELYPINEAHRNNVGNRDFTYLFLEDILFYQRPLKSKKSLIDNCPYEENQGLDKETGEIKSFPVKCIAKSHPLFQEFRLWQFIVNLRIYRKDLAQDVDVTNELLKTEEDYVALFDWLNGKKEIDQKAFLKYPVFGLKKEIENYRWNYVQDKPYPCNETRLLMLARLEKCDISIEFLTKENEEALWHILYSVEDKNEIVKALQKFADKHDLNASFVDVFRKFPPFKKEYGSYSAKAIKKLLPLMRMGKYWSEDSIDKGTRKRMDKIITGEYDEKIENRVREKVIHLADVSDFRGLPLWLVCYIVYGRHSEAKEITQWKSPADIDSYLKSFKQHSLRNPIVEQIIIETLRVVRDIWKQVGNIDEIHVELGREMKNPADKRKKMTQQMSENENTNLRIKYLLTEFLNPEYEVENVRPYSPSQQDILRIYEEGVLNSVSDLPEEISDILKKFTETDLKKRPSRSEILRYKLWLEQKYRSPYTGEVIPLGKLFTPAYEIEHVIPQSCYFDDSFSNKVICEAEVNKLKSNLLGHEFIVKHHGEIVELPFGKKVRIFTVDEYEQFVKDNYSRTRGKMKKLLMDDIPEEFVARQLNDSRYISKVVKSLLSNIVREKGEEEAISKNVIPCTGGVTDRLKKDWGINEVWNKIILPRFQRLNELTGTNKFTTKNVGIQEIPTMPLELQKGFNKKRIDHRHHAMDAIIIACANRNIINYLNNESATAKAELSRYDLQKLLCDKAKTDNNGNYKWVIRKPWASFTQDTYLALENIIVSFKQNLRVINKATNRFLHYNEEGKKIFVKQGKGDNWAIRKSMHKDTVFGEVNLRRIKTVALNEAMKNPQSIVVKDFKRKLLELWNLGFDAKRIKKYFEDNRETWSDINLSKIEVYYFSKDTKDRFFATRKPLDTSFDRKKIENNITDTGIQKILLRHLELKDNNPDIAFSPDGIDEMNRNIIQLNNGKYHQPIIKIRWYEQADKFAVGQTGNKFSKFVEAAKGTNLFFAVYESNILDKKTNTIIKKRNYATIPLNVAIERQKQGLPVAPEDENGNDPIFVLSPNDLVYLPTDDELANGIIAQPLDRGRIYKMVSCTGNEGHFIPARIANPILQTIELGSNNKAQKAWTDEMIKEICMPIKVDRLGNVLESSSSYKK</sequence>
<evidence type="ECO:0000256" key="5">
    <source>
        <dbReference type="ARBA" id="ARBA00022801"/>
    </source>
</evidence>
<dbReference type="GO" id="GO:0003723">
    <property type="term" value="F:RNA binding"/>
    <property type="evidence" value="ECO:0007669"/>
    <property type="project" value="UniProtKB-UniRule"/>
</dbReference>
<evidence type="ECO:0000256" key="1">
    <source>
        <dbReference type="ARBA" id="ARBA00001946"/>
    </source>
</evidence>
<dbReference type="EC" id="3.1.-.-" evidence="12"/>
<evidence type="ECO:0000313" key="14">
    <source>
        <dbReference type="EMBL" id="KDS55567.1"/>
    </source>
</evidence>